<comment type="similarity">
    <text evidence="1">Belongs to the glycosyl hydrolase 20 family.</text>
</comment>
<evidence type="ECO:0000313" key="4">
    <source>
        <dbReference type="EMBL" id="MEJ6400743.1"/>
    </source>
</evidence>
<reference evidence="4 5" key="1">
    <citation type="submission" date="2023-10" db="EMBL/GenBank/DDBJ databases">
        <title>Nicoliella lavandulae sp. nov. isolated from Lavandula angustifolia flowers.</title>
        <authorList>
            <person name="Alcantara C."/>
            <person name="Zuniga M."/>
            <person name="Landete J.M."/>
            <person name="Monedero V."/>
        </authorList>
    </citation>
    <scope>NUCLEOTIDE SEQUENCE [LARGE SCALE GENOMIC DNA]</scope>
    <source>
        <strain evidence="4 5">Es01</strain>
    </source>
</reference>
<sequence length="339" mass="39379">MNLDCARMYNSPRLIKKYILAIQRGHGNYIQLHLTDNQRFGIENETIGQTLQNAYKKGDIYYNKDTHKAFLSKQQLVDIVRYGMRHHVEVVPEIDVPGHSKAMLKLLAQTPKYKKEIKSLMSFDDEMYYQKPATLKIAKQIIGEYTSLVPKGNYISTGGDEIAINTHKDDLAIVKFDNALNRFLNQRGLKMAIWNDSIRKAVLNQYDKNILINFWSLSGQTADTEDYNANIKYRATLPEINKAGLKTINCNDYFTYIIADPTSYGKHNMQEWEDDLKKWKPTMWNEDSYKDKTTSKNNIGTSISIWGESPKAYNAKQVYQKTIVYVNKFFKHLHTVKYI</sequence>
<evidence type="ECO:0000256" key="1">
    <source>
        <dbReference type="ARBA" id="ARBA00006285"/>
    </source>
</evidence>
<dbReference type="InterPro" id="IPR017853">
    <property type="entry name" value="GH"/>
</dbReference>
<organism evidence="4 5">
    <name type="scientific">Nicoliella lavandulae</name>
    <dbReference type="NCBI Taxonomy" id="3082954"/>
    <lineage>
        <taxon>Bacteria</taxon>
        <taxon>Bacillati</taxon>
        <taxon>Bacillota</taxon>
        <taxon>Bacilli</taxon>
        <taxon>Lactobacillales</taxon>
        <taxon>Lactobacillaceae</taxon>
        <taxon>Nicoliella</taxon>
    </lineage>
</organism>
<dbReference type="PRINTS" id="PR00738">
    <property type="entry name" value="GLHYDRLASE20"/>
</dbReference>
<proteinExistence type="inferred from homology"/>
<evidence type="ECO:0000313" key="5">
    <source>
        <dbReference type="Proteomes" id="UP001370590"/>
    </source>
</evidence>
<dbReference type="EMBL" id="JAWMWH010000001">
    <property type="protein sequence ID" value="MEJ6400743.1"/>
    <property type="molecule type" value="Genomic_DNA"/>
</dbReference>
<comment type="caution">
    <text evidence="4">The sequence shown here is derived from an EMBL/GenBank/DDBJ whole genome shotgun (WGS) entry which is preliminary data.</text>
</comment>
<protein>
    <submittedName>
        <fullName evidence="4">Family 20 glycosylhydrolase</fullName>
    </submittedName>
</protein>
<name>A0ABU8SLG5_9LACO</name>
<evidence type="ECO:0000256" key="2">
    <source>
        <dbReference type="ARBA" id="ARBA00022801"/>
    </source>
</evidence>
<dbReference type="Proteomes" id="UP001370590">
    <property type="component" value="Unassembled WGS sequence"/>
</dbReference>
<evidence type="ECO:0000259" key="3">
    <source>
        <dbReference type="Pfam" id="PF00728"/>
    </source>
</evidence>
<keyword evidence="2" id="KW-0378">Hydrolase</keyword>
<dbReference type="Gene3D" id="3.20.20.80">
    <property type="entry name" value="Glycosidases"/>
    <property type="match status" value="1"/>
</dbReference>
<dbReference type="InterPro" id="IPR025705">
    <property type="entry name" value="Beta_hexosaminidase_sua/sub"/>
</dbReference>
<dbReference type="RefSeq" id="WP_339960546.1">
    <property type="nucleotide sequence ID" value="NZ_JAWMWH010000001.1"/>
</dbReference>
<dbReference type="PANTHER" id="PTHR43678:SF1">
    <property type="entry name" value="BETA-N-ACETYLHEXOSAMINIDASE"/>
    <property type="match status" value="1"/>
</dbReference>
<keyword evidence="5" id="KW-1185">Reference proteome</keyword>
<feature type="domain" description="Glycoside hydrolase family 20 catalytic" evidence="3">
    <location>
        <begin position="2"/>
        <end position="313"/>
    </location>
</feature>
<dbReference type="InterPro" id="IPR052764">
    <property type="entry name" value="GH20_Enzymes"/>
</dbReference>
<gene>
    <name evidence="4" type="ORF">R4146_06155</name>
</gene>
<dbReference type="InterPro" id="IPR015883">
    <property type="entry name" value="Glyco_hydro_20_cat"/>
</dbReference>
<dbReference type="Pfam" id="PF00728">
    <property type="entry name" value="Glyco_hydro_20"/>
    <property type="match status" value="1"/>
</dbReference>
<dbReference type="PANTHER" id="PTHR43678">
    <property type="entry name" value="PUTATIVE (AFU_ORTHOLOGUE AFUA_2G00640)-RELATED"/>
    <property type="match status" value="1"/>
</dbReference>
<dbReference type="SUPFAM" id="SSF51445">
    <property type="entry name" value="(Trans)glycosidases"/>
    <property type="match status" value="1"/>
</dbReference>
<accession>A0ABU8SLG5</accession>